<dbReference type="RefSeq" id="WP_039714911.1">
    <property type="nucleotide sequence ID" value="NZ_JTJC03000001.1"/>
</dbReference>
<dbReference type="InterPro" id="IPR002545">
    <property type="entry name" value="CheW-lke_dom"/>
</dbReference>
<name>A0A9X5E0M6_9CYAN</name>
<keyword evidence="3" id="KW-1185">Reference proteome</keyword>
<dbReference type="InterPro" id="IPR039315">
    <property type="entry name" value="CheW"/>
</dbReference>
<proteinExistence type="predicted"/>
<organism evidence="2 3">
    <name type="scientific">Scytonema millei VB511283</name>
    <dbReference type="NCBI Taxonomy" id="1245923"/>
    <lineage>
        <taxon>Bacteria</taxon>
        <taxon>Bacillati</taxon>
        <taxon>Cyanobacteriota</taxon>
        <taxon>Cyanophyceae</taxon>
        <taxon>Nostocales</taxon>
        <taxon>Scytonemataceae</taxon>
        <taxon>Scytonema</taxon>
    </lineage>
</organism>
<evidence type="ECO:0000313" key="2">
    <source>
        <dbReference type="EMBL" id="NHC33291.1"/>
    </source>
</evidence>
<dbReference type="PANTHER" id="PTHR22617:SF23">
    <property type="entry name" value="CHEMOTAXIS PROTEIN CHEW"/>
    <property type="match status" value="1"/>
</dbReference>
<dbReference type="AlphaFoldDB" id="A0A9X5E0M6"/>
<dbReference type="SMART" id="SM00260">
    <property type="entry name" value="CheW"/>
    <property type="match status" value="1"/>
</dbReference>
<feature type="domain" description="CheW-like" evidence="1">
    <location>
        <begin position="24"/>
        <end position="186"/>
    </location>
</feature>
<reference evidence="2 3" key="1">
    <citation type="journal article" date="2015" name="Genome Announc.">
        <title>Draft Genome Sequence of the Terrestrial Cyanobacterium Scytonema millei VB511283, Isolated from Eastern India.</title>
        <authorList>
            <person name="Sen D."/>
            <person name="Chandrababunaidu M.M."/>
            <person name="Singh D."/>
            <person name="Sanghi N."/>
            <person name="Ghorai A."/>
            <person name="Mishra G.P."/>
            <person name="Madduluri M."/>
            <person name="Adhikary S.P."/>
            <person name="Tripathy S."/>
        </authorList>
    </citation>
    <scope>NUCLEOTIDE SEQUENCE [LARGE SCALE GENOMIC DNA]</scope>
    <source>
        <strain evidence="2 3">VB511283</strain>
    </source>
</reference>
<dbReference type="Proteomes" id="UP000031532">
    <property type="component" value="Unassembled WGS sequence"/>
</dbReference>
<dbReference type="GO" id="GO:0007165">
    <property type="term" value="P:signal transduction"/>
    <property type="evidence" value="ECO:0007669"/>
    <property type="project" value="InterPro"/>
</dbReference>
<dbReference type="GO" id="GO:0006935">
    <property type="term" value="P:chemotaxis"/>
    <property type="evidence" value="ECO:0007669"/>
    <property type="project" value="InterPro"/>
</dbReference>
<comment type="caution">
    <text evidence="2">The sequence shown here is derived from an EMBL/GenBank/DDBJ whole genome shotgun (WGS) entry which is preliminary data.</text>
</comment>
<sequence>MISEFTTRGVVAGNPNAEEAAGSKQQFLRLHLPPDTTAILPLSQIAEVLTVPTAQIVPIPHLPAWVMGVYNWRGEILWIVDLGHKIGQAPLYQQGTSRSSYTAVVIHNAQQVAEKQSDRKTGKKVLGLLVNQVEDMEWCNPDNIQSPPASAVTPELVPYLRGYFPKPNGEILVVLDGDSIIAGMPQSKTEVS</sequence>
<dbReference type="Gene3D" id="2.40.50.180">
    <property type="entry name" value="CheA-289, Domain 4"/>
    <property type="match status" value="1"/>
</dbReference>
<dbReference type="InterPro" id="IPR036061">
    <property type="entry name" value="CheW-like_dom_sf"/>
</dbReference>
<accession>A0A9X5E0M6</accession>
<dbReference type="OrthoDB" id="425983at2"/>
<dbReference type="PROSITE" id="PS50851">
    <property type="entry name" value="CHEW"/>
    <property type="match status" value="1"/>
</dbReference>
<evidence type="ECO:0000313" key="3">
    <source>
        <dbReference type="Proteomes" id="UP000031532"/>
    </source>
</evidence>
<gene>
    <name evidence="2" type="ORF">QH73_0001185</name>
</gene>
<protein>
    <submittedName>
        <fullName evidence="2">Purine-binding chemotaxis protein CheW</fullName>
    </submittedName>
</protein>
<dbReference type="EMBL" id="JTJC03000001">
    <property type="protein sequence ID" value="NHC33291.1"/>
    <property type="molecule type" value="Genomic_DNA"/>
</dbReference>
<evidence type="ECO:0000259" key="1">
    <source>
        <dbReference type="PROSITE" id="PS50851"/>
    </source>
</evidence>
<dbReference type="SUPFAM" id="SSF50341">
    <property type="entry name" value="CheW-like"/>
    <property type="match status" value="1"/>
</dbReference>
<dbReference type="PANTHER" id="PTHR22617">
    <property type="entry name" value="CHEMOTAXIS SENSOR HISTIDINE KINASE-RELATED"/>
    <property type="match status" value="1"/>
</dbReference>
<dbReference type="GO" id="GO:0005829">
    <property type="term" value="C:cytosol"/>
    <property type="evidence" value="ECO:0007669"/>
    <property type="project" value="TreeGrafter"/>
</dbReference>
<dbReference type="Pfam" id="PF01584">
    <property type="entry name" value="CheW"/>
    <property type="match status" value="1"/>
</dbReference>